<dbReference type="AlphaFoldDB" id="A0A1S8WQG1"/>
<name>A0A1S8WQG1_OPIVI</name>
<dbReference type="EMBL" id="KV896760">
    <property type="protein sequence ID" value="OON16696.1"/>
    <property type="molecule type" value="Genomic_DNA"/>
</dbReference>
<sequence length="139" mass="15635">MSRVACLPKHSYFIQECEGGPRQLLHSLNVGFLTRPVRTPHILHTQCAPADQEVKKLPPVPTEEQCKLKVGERLLQVLPGVGWDNLVNEERGPTIDRDVYSQCRRSSDGRYVVPDDMVVGELHSLKLSPCTDTFQLTES</sequence>
<protein>
    <submittedName>
        <fullName evidence="1">Uncharacterized protein</fullName>
    </submittedName>
</protein>
<gene>
    <name evidence="1" type="ORF">X801_07481</name>
</gene>
<reference evidence="1 2" key="1">
    <citation type="submission" date="2015-03" db="EMBL/GenBank/DDBJ databases">
        <title>Draft genome of the nematode, Opisthorchis viverrini.</title>
        <authorList>
            <person name="Mitreva M."/>
        </authorList>
    </citation>
    <scope>NUCLEOTIDE SEQUENCE [LARGE SCALE GENOMIC DNA]</scope>
    <source>
        <strain evidence="1">Khon Kaen</strain>
    </source>
</reference>
<organism evidence="1 2">
    <name type="scientific">Opisthorchis viverrini</name>
    <name type="common">Southeast Asian liver fluke</name>
    <dbReference type="NCBI Taxonomy" id="6198"/>
    <lineage>
        <taxon>Eukaryota</taxon>
        <taxon>Metazoa</taxon>
        <taxon>Spiralia</taxon>
        <taxon>Lophotrochozoa</taxon>
        <taxon>Platyhelminthes</taxon>
        <taxon>Trematoda</taxon>
        <taxon>Digenea</taxon>
        <taxon>Opisthorchiida</taxon>
        <taxon>Opisthorchiata</taxon>
        <taxon>Opisthorchiidae</taxon>
        <taxon>Opisthorchis</taxon>
    </lineage>
</organism>
<proteinExistence type="predicted"/>
<evidence type="ECO:0000313" key="2">
    <source>
        <dbReference type="Proteomes" id="UP000243686"/>
    </source>
</evidence>
<dbReference type="Proteomes" id="UP000243686">
    <property type="component" value="Unassembled WGS sequence"/>
</dbReference>
<keyword evidence="2" id="KW-1185">Reference proteome</keyword>
<evidence type="ECO:0000313" key="1">
    <source>
        <dbReference type="EMBL" id="OON16696.1"/>
    </source>
</evidence>
<accession>A0A1S8WQG1</accession>